<comment type="caution">
    <text evidence="8">The sequence shown here is derived from an EMBL/GenBank/DDBJ whole genome shotgun (WGS) entry which is preliminary data.</text>
</comment>
<dbReference type="AlphaFoldDB" id="A0A409WIG4"/>
<dbReference type="SMART" id="SM00321">
    <property type="entry name" value="WSC"/>
    <property type="match status" value="1"/>
</dbReference>
<dbReference type="Proteomes" id="UP000284842">
    <property type="component" value="Unassembled WGS sequence"/>
</dbReference>
<evidence type="ECO:0000313" key="9">
    <source>
        <dbReference type="Proteomes" id="UP000284842"/>
    </source>
</evidence>
<keyword evidence="5" id="KW-0472">Membrane</keyword>
<name>A0A409WIG4_9AGAR</name>
<dbReference type="PANTHER" id="PTHR24269">
    <property type="entry name" value="KREMEN PROTEIN"/>
    <property type="match status" value="1"/>
</dbReference>
<keyword evidence="6" id="KW-0325">Glycoprotein</keyword>
<proteinExistence type="predicted"/>
<comment type="subcellular location">
    <subcellularLocation>
        <location evidence="1">Membrane</location>
        <topology evidence="1">Single-pass membrane protein</topology>
    </subcellularLocation>
</comment>
<dbReference type="PROSITE" id="PS51212">
    <property type="entry name" value="WSC"/>
    <property type="match status" value="2"/>
</dbReference>
<sequence>ECYCDSTIQIPSQPAPLSDCNIPCSGNAAEVCGGSVRINIFQSNEPPPVIVQKVSAGSGLWAYQGCFTDTPAARTLGTGINIPGGTTAESCTAACQAAGGFTNAGLENGHECWCDNAIHAPTQRVGDADCRMVCTATHSEYCGNANRVAIYQFSPSGVPPAPQACIQTGLSNFTLRAQFRNPPINGPSTVSLRVITVELVKNVLWTILSVSILGP</sequence>
<evidence type="ECO:0000256" key="4">
    <source>
        <dbReference type="ARBA" id="ARBA00022989"/>
    </source>
</evidence>
<dbReference type="GO" id="GO:0005886">
    <property type="term" value="C:plasma membrane"/>
    <property type="evidence" value="ECO:0007669"/>
    <property type="project" value="TreeGrafter"/>
</dbReference>
<reference evidence="8 9" key="1">
    <citation type="journal article" date="2018" name="Evol. Lett.">
        <title>Horizontal gene cluster transfer increased hallucinogenic mushroom diversity.</title>
        <authorList>
            <person name="Reynolds H.T."/>
            <person name="Vijayakumar V."/>
            <person name="Gluck-Thaler E."/>
            <person name="Korotkin H.B."/>
            <person name="Matheny P.B."/>
            <person name="Slot J.C."/>
        </authorList>
    </citation>
    <scope>NUCLEOTIDE SEQUENCE [LARGE SCALE GENOMIC DNA]</scope>
    <source>
        <strain evidence="8 9">2629</strain>
    </source>
</reference>
<evidence type="ECO:0000256" key="3">
    <source>
        <dbReference type="ARBA" id="ARBA00022729"/>
    </source>
</evidence>
<dbReference type="InterPro" id="IPR051836">
    <property type="entry name" value="Kremen_rcpt"/>
</dbReference>
<evidence type="ECO:0000256" key="2">
    <source>
        <dbReference type="ARBA" id="ARBA00022692"/>
    </source>
</evidence>
<dbReference type="PANTHER" id="PTHR24269:SF16">
    <property type="entry name" value="PROTEIN SLG1"/>
    <property type="match status" value="1"/>
</dbReference>
<evidence type="ECO:0000259" key="7">
    <source>
        <dbReference type="PROSITE" id="PS51212"/>
    </source>
</evidence>
<accession>A0A409WIG4</accession>
<feature type="domain" description="WSC" evidence="7">
    <location>
        <begin position="60"/>
        <end position="154"/>
    </location>
</feature>
<dbReference type="Pfam" id="PF01822">
    <property type="entry name" value="WSC"/>
    <property type="match status" value="2"/>
</dbReference>
<protein>
    <recommendedName>
        <fullName evidence="7">WSC domain-containing protein</fullName>
    </recommendedName>
</protein>
<keyword evidence="9" id="KW-1185">Reference proteome</keyword>
<dbReference type="OrthoDB" id="5985073at2759"/>
<evidence type="ECO:0000313" key="8">
    <source>
        <dbReference type="EMBL" id="PPQ78240.1"/>
    </source>
</evidence>
<dbReference type="InParanoid" id="A0A409WIG4"/>
<keyword evidence="2" id="KW-0812">Transmembrane</keyword>
<keyword evidence="4" id="KW-1133">Transmembrane helix</keyword>
<feature type="domain" description="WSC" evidence="7">
    <location>
        <begin position="1"/>
        <end position="44"/>
    </location>
</feature>
<evidence type="ECO:0000256" key="5">
    <source>
        <dbReference type="ARBA" id="ARBA00023136"/>
    </source>
</evidence>
<keyword evidence="3" id="KW-0732">Signal</keyword>
<organism evidence="8 9">
    <name type="scientific">Panaeolus cyanescens</name>
    <dbReference type="NCBI Taxonomy" id="181874"/>
    <lineage>
        <taxon>Eukaryota</taxon>
        <taxon>Fungi</taxon>
        <taxon>Dikarya</taxon>
        <taxon>Basidiomycota</taxon>
        <taxon>Agaricomycotina</taxon>
        <taxon>Agaricomycetes</taxon>
        <taxon>Agaricomycetidae</taxon>
        <taxon>Agaricales</taxon>
        <taxon>Agaricineae</taxon>
        <taxon>Galeropsidaceae</taxon>
        <taxon>Panaeolus</taxon>
    </lineage>
</organism>
<evidence type="ECO:0000256" key="6">
    <source>
        <dbReference type="ARBA" id="ARBA00023180"/>
    </source>
</evidence>
<dbReference type="InterPro" id="IPR002889">
    <property type="entry name" value="WSC_carb-bd"/>
</dbReference>
<dbReference type="EMBL" id="NHTK01005470">
    <property type="protein sequence ID" value="PPQ78240.1"/>
    <property type="molecule type" value="Genomic_DNA"/>
</dbReference>
<dbReference type="STRING" id="181874.A0A409WIG4"/>
<gene>
    <name evidence="8" type="ORF">CVT24_006501</name>
</gene>
<feature type="non-terminal residue" evidence="8">
    <location>
        <position position="1"/>
    </location>
</feature>
<evidence type="ECO:0000256" key="1">
    <source>
        <dbReference type="ARBA" id="ARBA00004167"/>
    </source>
</evidence>